<dbReference type="PROSITE" id="PS52004">
    <property type="entry name" value="KS3_2"/>
    <property type="match status" value="1"/>
</dbReference>
<sequence length="420" mass="43893">MPVVKRHRVAITGLGLINPYGEGDVADFFSRIMRGESAIRYHTLGNSPRPLALPLVACSHFNPIETLGPPLANAMDRFSHFAVASALSAWQDSGLAKPANRDDYGVSWGTGSGGSLTIERGYQTLYFENKEKVSPLSVVLAMNNSAASHIAIQLGLGGPCVTSTVACASSSIAIGDAFRLIREGRINLMLAGGSEAPLSYGVIRAWQAMRVLSDGDEATAYRATRPFSKNRSGLTLAEGAAALVIENWDHARARGARIYAEIVGYGNTCDRTHIARPDSAGQSRAIVAALQDGGLHPDEIDYVNAHGTSTVEGDAIEIQSIKSVFGGHAGKLAVSSTKSMHGHSLGAAGAMEALITALALYRQAAPPTANVTEIGADCAGVDHVLGLGRSNVPIRAALSNSFAFGGSNAVLAFRSVAAQE</sequence>
<evidence type="ECO:0000313" key="15">
    <source>
        <dbReference type="EMBL" id="KXS33324.1"/>
    </source>
</evidence>
<evidence type="ECO:0000256" key="6">
    <source>
        <dbReference type="ARBA" id="ARBA00022679"/>
    </source>
</evidence>
<evidence type="ECO:0000256" key="4">
    <source>
        <dbReference type="ARBA" id="ARBA00022475"/>
    </source>
</evidence>
<dbReference type="SUPFAM" id="SSF53901">
    <property type="entry name" value="Thiolase-like"/>
    <property type="match status" value="2"/>
</dbReference>
<evidence type="ECO:0000256" key="8">
    <source>
        <dbReference type="ARBA" id="ARBA00022989"/>
    </source>
</evidence>
<evidence type="ECO:0000259" key="14">
    <source>
        <dbReference type="PROSITE" id="PS52004"/>
    </source>
</evidence>
<dbReference type="GO" id="GO:0004315">
    <property type="term" value="F:3-oxoacyl-[acyl-carrier-protein] synthase activity"/>
    <property type="evidence" value="ECO:0007669"/>
    <property type="project" value="TreeGrafter"/>
</dbReference>
<evidence type="ECO:0000256" key="7">
    <source>
        <dbReference type="ARBA" id="ARBA00022692"/>
    </source>
</evidence>
<proteinExistence type="inferred from homology"/>
<keyword evidence="4" id="KW-1003">Cell membrane</keyword>
<evidence type="ECO:0000256" key="2">
    <source>
        <dbReference type="ARBA" id="ARBA00008467"/>
    </source>
</evidence>
<reference evidence="15 16" key="2">
    <citation type="submission" date="2016-03" db="EMBL/GenBank/DDBJ databases">
        <title>New uncultured bacterium of the family Gallionellaceae from acid mine drainage: description and reconstruction of genome based on metagenomic analysis of microbial community.</title>
        <authorList>
            <person name="Kadnikov V."/>
            <person name="Ivasenko D."/>
            <person name="Beletsky A."/>
            <person name="Mardanov A."/>
            <person name="Danilova E."/>
            <person name="Pimenov N."/>
            <person name="Karnachuk O."/>
            <person name="Ravin N."/>
        </authorList>
    </citation>
    <scope>NUCLEOTIDE SEQUENCE [LARGE SCALE GENOMIC DNA]</scope>
    <source>
        <strain evidence="15">ShG14-8</strain>
    </source>
</reference>
<dbReference type="SMART" id="SM00825">
    <property type="entry name" value="PKS_KS"/>
    <property type="match status" value="1"/>
</dbReference>
<dbReference type="PANTHER" id="PTHR11712">
    <property type="entry name" value="POLYKETIDE SYNTHASE-RELATED"/>
    <property type="match status" value="1"/>
</dbReference>
<dbReference type="GO" id="GO:0005886">
    <property type="term" value="C:plasma membrane"/>
    <property type="evidence" value="ECO:0007669"/>
    <property type="project" value="UniProtKB-SubCell"/>
</dbReference>
<evidence type="ECO:0000256" key="1">
    <source>
        <dbReference type="ARBA" id="ARBA00004533"/>
    </source>
</evidence>
<comment type="function">
    <text evidence="10">Proposed to synthesize NOD factor fatty acyl chain. Involved in the synthesis of a highly unsaturated fatty acid moiety, which forms part of a lipo-oligosaccharide that is responsible for host specificity.</text>
</comment>
<protein>
    <recommendedName>
        <fullName evidence="11">Nodulation protein E</fullName>
    </recommendedName>
    <alternativeName>
        <fullName evidence="12">Host-specificity of nodulation protein B</fullName>
    </alternativeName>
</protein>
<feature type="domain" description="Ketosynthase family 3 (KS3)" evidence="14">
    <location>
        <begin position="6"/>
        <end position="415"/>
    </location>
</feature>
<keyword evidence="9" id="KW-0472">Membrane</keyword>
<dbReference type="NCBIfam" id="NF005589">
    <property type="entry name" value="PRK07314.1"/>
    <property type="match status" value="1"/>
</dbReference>
<dbReference type="Gene3D" id="3.40.47.10">
    <property type="match status" value="1"/>
</dbReference>
<dbReference type="InterPro" id="IPR014030">
    <property type="entry name" value="Ketoacyl_synth_N"/>
</dbReference>
<dbReference type="Pfam" id="PF02801">
    <property type="entry name" value="Ketoacyl-synt_C"/>
    <property type="match status" value="1"/>
</dbReference>
<keyword evidence="5" id="KW-0997">Cell inner membrane</keyword>
<evidence type="ECO:0000313" key="16">
    <source>
        <dbReference type="Proteomes" id="UP000070578"/>
    </source>
</evidence>
<name>A0A139BWE6_9PROT</name>
<keyword evidence="7" id="KW-0812">Transmembrane</keyword>
<keyword evidence="6 13" id="KW-0808">Transferase</keyword>
<dbReference type="GO" id="GO:0006633">
    <property type="term" value="P:fatty acid biosynthetic process"/>
    <property type="evidence" value="ECO:0007669"/>
    <property type="project" value="TreeGrafter"/>
</dbReference>
<dbReference type="InterPro" id="IPR014031">
    <property type="entry name" value="Ketoacyl_synth_C"/>
</dbReference>
<accession>A0A139BWE6</accession>
<evidence type="ECO:0000256" key="13">
    <source>
        <dbReference type="RuleBase" id="RU003694"/>
    </source>
</evidence>
<evidence type="ECO:0000256" key="3">
    <source>
        <dbReference type="ARBA" id="ARBA00022458"/>
    </source>
</evidence>
<comment type="similarity">
    <text evidence="2 13">Belongs to the thiolase-like superfamily. Beta-ketoacyl-ACP synthases family.</text>
</comment>
<dbReference type="Pfam" id="PF00109">
    <property type="entry name" value="ketoacyl-synt"/>
    <property type="match status" value="1"/>
</dbReference>
<reference evidence="15 16" key="1">
    <citation type="submission" date="2016-02" db="EMBL/GenBank/DDBJ databases">
        <authorList>
            <person name="Wen L."/>
            <person name="He K."/>
            <person name="Yang H."/>
        </authorList>
    </citation>
    <scope>NUCLEOTIDE SEQUENCE [LARGE SCALE GENOMIC DNA]</scope>
    <source>
        <strain evidence="15">ShG14-8</strain>
    </source>
</reference>
<evidence type="ECO:0000256" key="12">
    <source>
        <dbReference type="ARBA" id="ARBA00041756"/>
    </source>
</evidence>
<dbReference type="InterPro" id="IPR000794">
    <property type="entry name" value="Beta-ketoacyl_synthase"/>
</dbReference>
<keyword evidence="3" id="KW-0536">Nodulation</keyword>
<evidence type="ECO:0000256" key="11">
    <source>
        <dbReference type="ARBA" id="ARBA00039445"/>
    </source>
</evidence>
<dbReference type="PATRIC" id="fig|1796491.3.peg.531"/>
<keyword evidence="8" id="KW-1133">Transmembrane helix</keyword>
<evidence type="ECO:0000256" key="9">
    <source>
        <dbReference type="ARBA" id="ARBA00023136"/>
    </source>
</evidence>
<dbReference type="InterPro" id="IPR016039">
    <property type="entry name" value="Thiolase-like"/>
</dbReference>
<comment type="subcellular location">
    <subcellularLocation>
        <location evidence="1">Cell inner membrane</location>
    </subcellularLocation>
</comment>
<dbReference type="InterPro" id="IPR020841">
    <property type="entry name" value="PKS_Beta-ketoAc_synthase_dom"/>
</dbReference>
<comment type="caution">
    <text evidence="15">The sequence shown here is derived from an EMBL/GenBank/DDBJ whole genome shotgun (WGS) entry which is preliminary data.</text>
</comment>
<dbReference type="EMBL" id="LSLI01000007">
    <property type="protein sequence ID" value="KXS33324.1"/>
    <property type="molecule type" value="Genomic_DNA"/>
</dbReference>
<gene>
    <name evidence="15" type="ORF">AWT59_0486</name>
</gene>
<evidence type="ECO:0000256" key="10">
    <source>
        <dbReference type="ARBA" id="ARBA00037576"/>
    </source>
</evidence>
<dbReference type="AlphaFoldDB" id="A0A139BWE6"/>
<dbReference type="PANTHER" id="PTHR11712:SF352">
    <property type="entry name" value="3-OXOACYL-[ACYL-CARRIER-PROTEIN] SYNTHASE"/>
    <property type="match status" value="1"/>
</dbReference>
<dbReference type="CDD" id="cd00834">
    <property type="entry name" value="KAS_I_II"/>
    <property type="match status" value="1"/>
</dbReference>
<evidence type="ECO:0000256" key="5">
    <source>
        <dbReference type="ARBA" id="ARBA00022519"/>
    </source>
</evidence>
<organism evidence="15 16">
    <name type="scientific">Candidatus Gallionella acididurans</name>
    <dbReference type="NCBI Taxonomy" id="1796491"/>
    <lineage>
        <taxon>Bacteria</taxon>
        <taxon>Pseudomonadati</taxon>
        <taxon>Pseudomonadota</taxon>
        <taxon>Betaproteobacteria</taxon>
        <taxon>Nitrosomonadales</taxon>
        <taxon>Gallionellaceae</taxon>
        <taxon>Gallionella</taxon>
    </lineage>
</organism>
<dbReference type="Proteomes" id="UP000070578">
    <property type="component" value="Unassembled WGS sequence"/>
</dbReference>